<feature type="transmembrane region" description="Helical" evidence="8">
    <location>
        <begin position="115"/>
        <end position="135"/>
    </location>
</feature>
<gene>
    <name evidence="9" type="ORF">SARC_04308</name>
</gene>
<keyword evidence="6 8" id="KW-0472">Membrane</keyword>
<evidence type="ECO:0000256" key="3">
    <source>
        <dbReference type="ARBA" id="ARBA00022448"/>
    </source>
</evidence>
<evidence type="ECO:0000256" key="4">
    <source>
        <dbReference type="ARBA" id="ARBA00022692"/>
    </source>
</evidence>
<comment type="subcellular location">
    <subcellularLocation>
        <location evidence="1">Membrane</location>
        <topology evidence="1">Multi-pass membrane protein</topology>
    </subcellularLocation>
</comment>
<protein>
    <recommendedName>
        <fullName evidence="11">Major facilitator superfamily (MFS) profile domain-containing protein</fullName>
    </recommendedName>
</protein>
<evidence type="ECO:0000256" key="8">
    <source>
        <dbReference type="SAM" id="Phobius"/>
    </source>
</evidence>
<dbReference type="AlphaFoldDB" id="A0A0L0G5A2"/>
<keyword evidence="4 8" id="KW-0812">Transmembrane</keyword>
<reference evidence="9 10" key="1">
    <citation type="submission" date="2011-02" db="EMBL/GenBank/DDBJ databases">
        <title>The Genome Sequence of Sphaeroforma arctica JP610.</title>
        <authorList>
            <consortium name="The Broad Institute Genome Sequencing Platform"/>
            <person name="Russ C."/>
            <person name="Cuomo C."/>
            <person name="Young S.K."/>
            <person name="Zeng Q."/>
            <person name="Gargeya S."/>
            <person name="Alvarado L."/>
            <person name="Berlin A."/>
            <person name="Chapman S.B."/>
            <person name="Chen Z."/>
            <person name="Freedman E."/>
            <person name="Gellesch M."/>
            <person name="Goldberg J."/>
            <person name="Griggs A."/>
            <person name="Gujja S."/>
            <person name="Heilman E."/>
            <person name="Heiman D."/>
            <person name="Howarth C."/>
            <person name="Mehta T."/>
            <person name="Neiman D."/>
            <person name="Pearson M."/>
            <person name="Roberts A."/>
            <person name="Saif S."/>
            <person name="Shea T."/>
            <person name="Shenoy N."/>
            <person name="Sisk P."/>
            <person name="Stolte C."/>
            <person name="Sykes S."/>
            <person name="White J."/>
            <person name="Yandava C."/>
            <person name="Burger G."/>
            <person name="Gray M.W."/>
            <person name="Holland P.W.H."/>
            <person name="King N."/>
            <person name="Lang F.B.F."/>
            <person name="Roger A.J."/>
            <person name="Ruiz-Trillo I."/>
            <person name="Haas B."/>
            <person name="Nusbaum C."/>
            <person name="Birren B."/>
        </authorList>
    </citation>
    <scope>NUCLEOTIDE SEQUENCE [LARGE SCALE GENOMIC DNA]</scope>
    <source>
        <strain evidence="9 10">JP610</strain>
    </source>
</reference>
<dbReference type="Gene3D" id="1.20.1250.20">
    <property type="entry name" value="MFS general substrate transporter like domains"/>
    <property type="match status" value="1"/>
</dbReference>
<dbReference type="GO" id="GO:0016020">
    <property type="term" value="C:membrane"/>
    <property type="evidence" value="ECO:0007669"/>
    <property type="project" value="UniProtKB-SubCell"/>
</dbReference>
<feature type="transmembrane region" description="Helical" evidence="8">
    <location>
        <begin position="227"/>
        <end position="245"/>
    </location>
</feature>
<dbReference type="PANTHER" id="PTHR20772:SF2">
    <property type="entry name" value="PROTEIN FMP42"/>
    <property type="match status" value="1"/>
</dbReference>
<feature type="transmembrane region" description="Helical" evidence="8">
    <location>
        <begin position="257"/>
        <end position="279"/>
    </location>
</feature>
<feature type="transmembrane region" description="Helical" evidence="8">
    <location>
        <begin position="167"/>
        <end position="187"/>
    </location>
</feature>
<dbReference type="Proteomes" id="UP000054560">
    <property type="component" value="Unassembled WGS sequence"/>
</dbReference>
<dbReference type="eggNOG" id="ENOG502QRYG">
    <property type="taxonomic scope" value="Eukaryota"/>
</dbReference>
<dbReference type="RefSeq" id="XP_014157345.1">
    <property type="nucleotide sequence ID" value="XM_014301870.1"/>
</dbReference>
<dbReference type="OrthoDB" id="330047at2759"/>
<evidence type="ECO:0000256" key="5">
    <source>
        <dbReference type="ARBA" id="ARBA00022989"/>
    </source>
</evidence>
<evidence type="ECO:0000256" key="6">
    <source>
        <dbReference type="ARBA" id="ARBA00023136"/>
    </source>
</evidence>
<feature type="compositionally biased region" description="Polar residues" evidence="7">
    <location>
        <begin position="16"/>
        <end position="26"/>
    </location>
</feature>
<feature type="transmembrane region" description="Helical" evidence="8">
    <location>
        <begin position="61"/>
        <end position="84"/>
    </location>
</feature>
<keyword evidence="3" id="KW-0813">Transport</keyword>
<dbReference type="InterPro" id="IPR036259">
    <property type="entry name" value="MFS_trans_sf"/>
</dbReference>
<dbReference type="EMBL" id="KQ241833">
    <property type="protein sequence ID" value="KNC83443.1"/>
    <property type="molecule type" value="Genomic_DNA"/>
</dbReference>
<dbReference type="GeneID" id="25904812"/>
<dbReference type="InterPro" id="IPR052599">
    <property type="entry name" value="SLC43A_AATransporter"/>
</dbReference>
<evidence type="ECO:0000256" key="7">
    <source>
        <dbReference type="SAM" id="MobiDB-lite"/>
    </source>
</evidence>
<feature type="region of interest" description="Disordered" evidence="7">
    <location>
        <begin position="1"/>
        <end position="26"/>
    </location>
</feature>
<keyword evidence="5 8" id="KW-1133">Transmembrane helix</keyword>
<feature type="transmembrane region" description="Helical" evidence="8">
    <location>
        <begin position="142"/>
        <end position="161"/>
    </location>
</feature>
<sequence length="294" mass="32359">MSNENASLLRGEDGQGHSTMRQRTMSGVSQRSIPNVPYYRPSATSETGLMSSSGPSDARKYFMISCAALITLFTAGTIFGFAAIKPIFIKEGAYSHLCDEPSPEGCAEQKLQLDLMFTLGSFFINVAAFPVGVFLDFTGPRITSTVGTVIEVAGLVLLAYSSDTFDGYMAGFICLSVGGLCMFLSNINLMNLFPAYMGTINVGRTCLYASVTDYTGRMFGFKTFGTIYGMLMMIAGFGNLLQYPIDNYVIEKCDHSFFKANLAMTIISVLLFILPAYLYRERERRFNSQYTPIN</sequence>
<dbReference type="PANTHER" id="PTHR20772">
    <property type="entry name" value="PROTEIN FMP42"/>
    <property type="match status" value="1"/>
</dbReference>
<name>A0A0L0G5A2_9EUKA</name>
<evidence type="ECO:0000256" key="1">
    <source>
        <dbReference type="ARBA" id="ARBA00004141"/>
    </source>
</evidence>
<accession>A0A0L0G5A2</accession>
<dbReference type="SUPFAM" id="SSF103473">
    <property type="entry name" value="MFS general substrate transporter"/>
    <property type="match status" value="1"/>
</dbReference>
<organism evidence="9 10">
    <name type="scientific">Sphaeroforma arctica JP610</name>
    <dbReference type="NCBI Taxonomy" id="667725"/>
    <lineage>
        <taxon>Eukaryota</taxon>
        <taxon>Ichthyosporea</taxon>
        <taxon>Ichthyophonida</taxon>
        <taxon>Sphaeroforma</taxon>
    </lineage>
</organism>
<dbReference type="STRING" id="667725.A0A0L0G5A2"/>
<evidence type="ECO:0000256" key="2">
    <source>
        <dbReference type="ARBA" id="ARBA00006595"/>
    </source>
</evidence>
<evidence type="ECO:0008006" key="11">
    <source>
        <dbReference type="Google" id="ProtNLM"/>
    </source>
</evidence>
<keyword evidence="10" id="KW-1185">Reference proteome</keyword>
<proteinExistence type="inferred from homology"/>
<comment type="similarity">
    <text evidence="2">Belongs to the SLC43A transporter (TC 2.A.1.44) family.</text>
</comment>
<evidence type="ECO:0000313" key="9">
    <source>
        <dbReference type="EMBL" id="KNC83443.1"/>
    </source>
</evidence>
<evidence type="ECO:0000313" key="10">
    <source>
        <dbReference type="Proteomes" id="UP000054560"/>
    </source>
</evidence>